<dbReference type="InterPro" id="IPR002912">
    <property type="entry name" value="ACT_dom"/>
</dbReference>
<dbReference type="InterPro" id="IPR044561">
    <property type="entry name" value="ACT_ThrD-II-like"/>
</dbReference>
<dbReference type="Proteomes" id="UP001284601">
    <property type="component" value="Unassembled WGS sequence"/>
</dbReference>
<keyword evidence="6" id="KW-1185">Reference proteome</keyword>
<dbReference type="InterPro" id="IPR050147">
    <property type="entry name" value="Ser/Thr_Dehydratase"/>
</dbReference>
<gene>
    <name evidence="5" type="ORF">R7226_03500</name>
</gene>
<dbReference type="SUPFAM" id="SSF53686">
    <property type="entry name" value="Tryptophan synthase beta subunit-like PLP-dependent enzymes"/>
    <property type="match status" value="1"/>
</dbReference>
<dbReference type="PROSITE" id="PS00165">
    <property type="entry name" value="DEHYDRATASE_SER_THR"/>
    <property type="match status" value="1"/>
</dbReference>
<dbReference type="Gene3D" id="3.40.50.1100">
    <property type="match status" value="2"/>
</dbReference>
<reference evidence="6" key="1">
    <citation type="submission" date="2023-07" db="EMBL/GenBank/DDBJ databases">
        <title>Conexibacter stalactiti sp. nov., isolated from stalactites in a lava cave and emended description of the genus Conexibacter.</title>
        <authorList>
            <person name="Lee S.D."/>
        </authorList>
    </citation>
    <scope>NUCLEOTIDE SEQUENCE [LARGE SCALE GENOMIC DNA]</scope>
    <source>
        <strain evidence="6">KCTC 39840</strain>
    </source>
</reference>
<accession>A0ABU4HJA0</accession>
<dbReference type="InterPro" id="IPR000634">
    <property type="entry name" value="Ser/Thr_deHydtase_PyrdxlP-BS"/>
</dbReference>
<dbReference type="EMBL" id="JAWSTH010000005">
    <property type="protein sequence ID" value="MDW5593387.1"/>
    <property type="molecule type" value="Genomic_DNA"/>
</dbReference>
<organism evidence="5 6">
    <name type="scientific">Conexibacter stalactiti</name>
    <dbReference type="NCBI Taxonomy" id="1940611"/>
    <lineage>
        <taxon>Bacteria</taxon>
        <taxon>Bacillati</taxon>
        <taxon>Actinomycetota</taxon>
        <taxon>Thermoleophilia</taxon>
        <taxon>Solirubrobacterales</taxon>
        <taxon>Conexibacteraceae</taxon>
        <taxon>Conexibacter</taxon>
    </lineage>
</organism>
<comment type="caution">
    <text evidence="5">The sequence shown here is derived from an EMBL/GenBank/DDBJ whole genome shotgun (WGS) entry which is preliminary data.</text>
</comment>
<evidence type="ECO:0000256" key="1">
    <source>
        <dbReference type="ARBA" id="ARBA00001933"/>
    </source>
</evidence>
<feature type="domain" description="ACT" evidence="4">
    <location>
        <begin position="338"/>
        <end position="413"/>
    </location>
</feature>
<proteinExistence type="predicted"/>
<keyword evidence="3" id="KW-0456">Lyase</keyword>
<evidence type="ECO:0000313" key="6">
    <source>
        <dbReference type="Proteomes" id="UP001284601"/>
    </source>
</evidence>
<dbReference type="Pfam" id="PF00291">
    <property type="entry name" value="PALP"/>
    <property type="match status" value="1"/>
</dbReference>
<dbReference type="InterPro" id="IPR036052">
    <property type="entry name" value="TrpB-like_PALP_sf"/>
</dbReference>
<dbReference type="InterPro" id="IPR001926">
    <property type="entry name" value="TrpB-like_PALP"/>
</dbReference>
<evidence type="ECO:0000256" key="3">
    <source>
        <dbReference type="ARBA" id="ARBA00023239"/>
    </source>
</evidence>
<dbReference type="CDD" id="cd01562">
    <property type="entry name" value="Thr-dehyd"/>
    <property type="match status" value="1"/>
</dbReference>
<dbReference type="PANTHER" id="PTHR48078:SF6">
    <property type="entry name" value="L-THREONINE DEHYDRATASE CATABOLIC TDCB"/>
    <property type="match status" value="1"/>
</dbReference>
<evidence type="ECO:0000313" key="5">
    <source>
        <dbReference type="EMBL" id="MDW5593387.1"/>
    </source>
</evidence>
<protein>
    <submittedName>
        <fullName evidence="5">Threonine ammonia-lyase</fullName>
    </submittedName>
</protein>
<evidence type="ECO:0000259" key="4">
    <source>
        <dbReference type="PROSITE" id="PS51671"/>
    </source>
</evidence>
<dbReference type="CDD" id="cd04886">
    <property type="entry name" value="ACT_ThrD-II-like"/>
    <property type="match status" value="1"/>
</dbReference>
<keyword evidence="2" id="KW-0663">Pyridoxal phosphate</keyword>
<dbReference type="RefSeq" id="WP_318595648.1">
    <property type="nucleotide sequence ID" value="NZ_JAWSTH010000005.1"/>
</dbReference>
<dbReference type="PANTHER" id="PTHR48078">
    <property type="entry name" value="THREONINE DEHYDRATASE, MITOCHONDRIAL-RELATED"/>
    <property type="match status" value="1"/>
</dbReference>
<name>A0ABU4HJA0_9ACTN</name>
<dbReference type="PROSITE" id="PS51671">
    <property type="entry name" value="ACT"/>
    <property type="match status" value="1"/>
</dbReference>
<sequence length="413" mass="41953">MTATGVDVDAAHRWERLVEVHAASAQIARRTAVLSSASISERVGGAVALKAECLQRTGSFKLRGALAKLRGVDRSRGVVAGSAGNHAQSLAYAARRYGLACEVFMPVGAAVSKLDAVRAFGAVVQQRGASVDDCVALARERADEAGMTFVHPFDDDDVIAGQAGVGVELAGEVDELRRVLIPVGGGGLASGVALALRQALPGVELIGVQASACAPFVAAFAGAGAAPGRAVAAGTTIADGIAVKRPGAVTLPLLNRLLDDLCSVEEEAIAEAMVLLLERSKLLVEGAGAAALAALLSGVARPAARGTTVAILSGGNVDVSLLAAIAARQETRVGRRARLFTRVSDRPGGIAGLLDAVAAADANVIDVDHVRDGVELRIRETGVGLTLETRGADHLGDVLAALRAAGYDVSVRG</sequence>
<comment type="cofactor">
    <cofactor evidence="1">
        <name>pyridoxal 5'-phosphate</name>
        <dbReference type="ChEBI" id="CHEBI:597326"/>
    </cofactor>
</comment>
<evidence type="ECO:0000256" key="2">
    <source>
        <dbReference type="ARBA" id="ARBA00022898"/>
    </source>
</evidence>